<dbReference type="Pfam" id="PF01343">
    <property type="entry name" value="Peptidase_S49"/>
    <property type="match status" value="2"/>
</dbReference>
<protein>
    <submittedName>
        <fullName evidence="7">Endopeptidase IV</fullName>
    </submittedName>
</protein>
<keyword evidence="4" id="KW-0378">Hydrolase</keyword>
<dbReference type="InterPro" id="IPR047272">
    <property type="entry name" value="S49_SppA_C"/>
</dbReference>
<dbReference type="InterPro" id="IPR002142">
    <property type="entry name" value="Peptidase_S49"/>
</dbReference>
<dbReference type="InterPro" id="IPR047217">
    <property type="entry name" value="S49_SppA_67K_type_N"/>
</dbReference>
<evidence type="ECO:0000256" key="4">
    <source>
        <dbReference type="ARBA" id="ARBA00022801"/>
    </source>
</evidence>
<dbReference type="PANTHER" id="PTHR33209:SF1">
    <property type="entry name" value="PEPTIDASE S49 DOMAIN-CONTAINING PROTEIN"/>
    <property type="match status" value="1"/>
</dbReference>
<comment type="subcellular location">
    <subcellularLocation>
        <location evidence="1">Membrane</location>
    </subcellularLocation>
</comment>
<dbReference type="Proteomes" id="UP000066624">
    <property type="component" value="Chromosome"/>
</dbReference>
<dbReference type="AlphaFoldDB" id="A0A0K0XYV7"/>
<sequence length="619" mass="67900">MTTHRPNILVRLWLGFWNGVTALRMAVFNILFLIVLALVLRAIFAGGEALVLDDDTTLVISPRGVIVEEYVGTPFERAVNEALGQELPQTRLRDIVATLEFAAGDDKVTQVLIQTDRLIGMGPGMLNELEQAFTRFRESGKRVIAHGGWMSQGQYFMASLADEIWLDRDGMVLLQGYGMYRQYYADGLEMLEVDVNLIRVGEYKSAMEPYIRNDMSEADREARQYLIDDLWQRYLDHAASNRGMPVEVLADLTNNFPAYLEQAGGSMSQMALDRGLVDRLVSRPELRSELALSGASDEESGYRRIGMSEYLEGRQLMTTPGDRQVGVIVAQGTIVEGSQPPGTIGGDSTARLIRQAAQDDKIEAVVLRIDSGGGSAFASEVIRTELMNLRDAGKPVVVSMGNVAASGGYWIAMGADEVWAYPTTITGSIGIFGFFPTFQNTLAKIGVYTDGVGTTPLSGALRPDMAMDEETRRMLQNFIDHGYQEFIGLVAEHRNMSVEDVDAVAQGRIWTGAQAQDRGLVDHLGTLSDAIDSAARMAGLGEDYDVTYVEQGMEPWQAFLTGMGARALSMAGAELAPPEARVLPDDLRRRLVEDMALLYEHAGPGRTGVMAHCLCDVPR</sequence>
<dbReference type="STRING" id="1579979.WM2015_2497"/>
<accession>A0A0K0XYV7</accession>
<keyword evidence="3" id="KW-0645">Protease</keyword>
<keyword evidence="6" id="KW-0472">Membrane</keyword>
<evidence type="ECO:0000256" key="1">
    <source>
        <dbReference type="ARBA" id="ARBA00004370"/>
    </source>
</evidence>
<dbReference type="GO" id="GO:0016020">
    <property type="term" value="C:membrane"/>
    <property type="evidence" value="ECO:0007669"/>
    <property type="project" value="UniProtKB-SubCell"/>
</dbReference>
<keyword evidence="8" id="KW-1185">Reference proteome</keyword>
<name>A0A0K0XYV7_9GAMM</name>
<dbReference type="SUPFAM" id="SSF52096">
    <property type="entry name" value="ClpP/crotonase"/>
    <property type="match status" value="2"/>
</dbReference>
<dbReference type="PANTHER" id="PTHR33209">
    <property type="entry name" value="PROTEASE 4"/>
    <property type="match status" value="1"/>
</dbReference>
<comment type="similarity">
    <text evidence="2">Belongs to the peptidase S49 family.</text>
</comment>
<gene>
    <name evidence="7" type="ORF">WM2015_2497</name>
</gene>
<dbReference type="GO" id="GO:0008236">
    <property type="term" value="F:serine-type peptidase activity"/>
    <property type="evidence" value="ECO:0007669"/>
    <property type="project" value="UniProtKB-KW"/>
</dbReference>
<dbReference type="RefSeq" id="WP_049726384.1">
    <property type="nucleotide sequence ID" value="NZ_CP012154.1"/>
</dbReference>
<evidence type="ECO:0000313" key="7">
    <source>
        <dbReference type="EMBL" id="AKS42855.1"/>
    </source>
</evidence>
<dbReference type="OrthoDB" id="9764363at2"/>
<keyword evidence="5" id="KW-0720">Serine protease</keyword>
<dbReference type="PATRIC" id="fig|1579979.3.peg.2552"/>
<dbReference type="KEGG" id="wma:WM2015_2497"/>
<dbReference type="NCBIfam" id="TIGR00706">
    <property type="entry name" value="SppA_dom"/>
    <property type="match status" value="1"/>
</dbReference>
<dbReference type="Gene3D" id="6.20.330.10">
    <property type="match status" value="1"/>
</dbReference>
<dbReference type="CDD" id="cd07018">
    <property type="entry name" value="S49_SppA_67K_type"/>
    <property type="match status" value="1"/>
</dbReference>
<dbReference type="EMBL" id="CP012154">
    <property type="protein sequence ID" value="AKS42855.1"/>
    <property type="molecule type" value="Genomic_DNA"/>
</dbReference>
<evidence type="ECO:0000256" key="5">
    <source>
        <dbReference type="ARBA" id="ARBA00022825"/>
    </source>
</evidence>
<evidence type="ECO:0000256" key="2">
    <source>
        <dbReference type="ARBA" id="ARBA00008683"/>
    </source>
</evidence>
<dbReference type="InterPro" id="IPR029045">
    <property type="entry name" value="ClpP/crotonase-like_dom_sf"/>
</dbReference>
<reference evidence="7 8" key="1">
    <citation type="submission" date="2015-07" db="EMBL/GenBank/DDBJ databases">
        <authorList>
            <person name="Noorani M."/>
        </authorList>
    </citation>
    <scope>NUCLEOTIDE SEQUENCE [LARGE SCALE GENOMIC DNA]</scope>
    <source>
        <strain evidence="7 8">KCTC 42284</strain>
    </source>
</reference>
<dbReference type="InterPro" id="IPR004634">
    <property type="entry name" value="Pept_S49_pIV"/>
</dbReference>
<dbReference type="PIRSF" id="PIRSF001217">
    <property type="entry name" value="Protease_4_SppA"/>
    <property type="match status" value="1"/>
</dbReference>
<evidence type="ECO:0000313" key="8">
    <source>
        <dbReference type="Proteomes" id="UP000066624"/>
    </source>
</evidence>
<dbReference type="Gene3D" id="3.90.226.10">
    <property type="entry name" value="2-enoyl-CoA Hydratase, Chain A, domain 1"/>
    <property type="match status" value="2"/>
</dbReference>
<proteinExistence type="inferred from homology"/>
<dbReference type="InterPro" id="IPR004635">
    <property type="entry name" value="Pept_S49_SppA"/>
</dbReference>
<dbReference type="GO" id="GO:0006465">
    <property type="term" value="P:signal peptide processing"/>
    <property type="evidence" value="ECO:0007669"/>
    <property type="project" value="InterPro"/>
</dbReference>
<dbReference type="CDD" id="cd07023">
    <property type="entry name" value="S49_Sppa_N_C"/>
    <property type="match status" value="1"/>
</dbReference>
<organism evidence="7 8">
    <name type="scientific">Wenzhouxiangella marina</name>
    <dbReference type="NCBI Taxonomy" id="1579979"/>
    <lineage>
        <taxon>Bacteria</taxon>
        <taxon>Pseudomonadati</taxon>
        <taxon>Pseudomonadota</taxon>
        <taxon>Gammaproteobacteria</taxon>
        <taxon>Chromatiales</taxon>
        <taxon>Wenzhouxiangellaceae</taxon>
        <taxon>Wenzhouxiangella</taxon>
    </lineage>
</organism>
<dbReference type="NCBIfam" id="TIGR00705">
    <property type="entry name" value="SppA_67K"/>
    <property type="match status" value="1"/>
</dbReference>
<evidence type="ECO:0000256" key="3">
    <source>
        <dbReference type="ARBA" id="ARBA00022670"/>
    </source>
</evidence>
<evidence type="ECO:0000256" key="6">
    <source>
        <dbReference type="ARBA" id="ARBA00023136"/>
    </source>
</evidence>